<evidence type="ECO:0000256" key="2">
    <source>
        <dbReference type="ARBA" id="ARBA00022737"/>
    </source>
</evidence>
<dbReference type="InterPro" id="IPR008979">
    <property type="entry name" value="Galactose-bd-like_sf"/>
</dbReference>
<protein>
    <submittedName>
        <fullName evidence="9">Uncharacterized protein LOC111137925</fullName>
    </submittedName>
</protein>
<dbReference type="SMART" id="SM00633">
    <property type="entry name" value="Glyco_10"/>
    <property type="match status" value="1"/>
</dbReference>
<organism evidence="8 9">
    <name type="scientific">Crassostrea virginica</name>
    <name type="common">Eastern oyster</name>
    <dbReference type="NCBI Taxonomy" id="6565"/>
    <lineage>
        <taxon>Eukaryota</taxon>
        <taxon>Metazoa</taxon>
        <taxon>Spiralia</taxon>
        <taxon>Lophotrochozoa</taxon>
        <taxon>Mollusca</taxon>
        <taxon>Bivalvia</taxon>
        <taxon>Autobranchia</taxon>
        <taxon>Pteriomorphia</taxon>
        <taxon>Ostreida</taxon>
        <taxon>Ostreoidea</taxon>
        <taxon>Ostreidae</taxon>
        <taxon>Crassostrea</taxon>
    </lineage>
</organism>
<evidence type="ECO:0000256" key="4">
    <source>
        <dbReference type="ARBA" id="ARBA00023277"/>
    </source>
</evidence>
<dbReference type="PANTHER" id="PTHR31490:SF1">
    <property type="entry name" value="ENDO-1,4-BETA-XYLANASE 1"/>
    <property type="match status" value="1"/>
</dbReference>
<dbReference type="PANTHER" id="PTHR31490">
    <property type="entry name" value="GLYCOSYL HYDROLASE"/>
    <property type="match status" value="1"/>
</dbReference>
<evidence type="ECO:0000259" key="7">
    <source>
        <dbReference type="PROSITE" id="PS51760"/>
    </source>
</evidence>
<sequence length="574" mass="65354">MMASLLGAVTFVALVCWTNAATELLQNGDFESSSVSNNWMAIDCSISLRSDDKFHGNHSLMVSNRHHSWSSARQKFAVTPGKNYVISMQIKLLNLPSGRHYTKVTLANNLTINGQQKNNVIANLPLQQLRFGWTEISGDFLALNGATSSEPYIQIGEVGVNYLLDSVSVTELEPNPNWLTEANQRIDKLRKAPISFKLPDGVNAHGISVELVQQKRTFAIGTEVDASYMTDQTHKTYQDFVFKNFEWAVLGNALKWRQMERTEGHINYDRPLNAVAALRSHGIKVRGHNMFWGVDHYVPEWLSGKSQSQLLTTMKNHVHDVISRTRGKLEHWDVNNEDLHGDWYERHTGDPDITEKMFQWIHNQEPQVKLFLNEYNIISSSTETTALRNQALHFKRDGVPVYGIGLQGHFFTSHIDIDVLKYRLDKVAEAGLKLWITEFTLYDHDFNRKAANLEKVMTLFFSHPAVEGVLFWGFWDGRIWHKSDALFTGPNISPNAAGQKYLDIFHKTWKTNFVHDIQPSHTVHTSGFLGEYLLNIKKNGHLIHQEHFSLDSLGKDITINLTNDHQGVSHVVFG</sequence>
<gene>
    <name evidence="9" type="primary">LOC111137925</name>
</gene>
<dbReference type="Proteomes" id="UP000694844">
    <property type="component" value="Chromosome 5"/>
</dbReference>
<dbReference type="PRINTS" id="PR00134">
    <property type="entry name" value="GLHYDRLASE10"/>
</dbReference>
<evidence type="ECO:0000313" key="9">
    <source>
        <dbReference type="RefSeq" id="XP_022345334.1"/>
    </source>
</evidence>
<dbReference type="AlphaFoldDB" id="A0A8B8EZA3"/>
<dbReference type="PROSITE" id="PS51760">
    <property type="entry name" value="GH10_2"/>
    <property type="match status" value="1"/>
</dbReference>
<comment type="similarity">
    <text evidence="1">Belongs to the glycosyl hydrolase 10 (cellulase F) family.</text>
</comment>
<keyword evidence="6" id="KW-0732">Signal</keyword>
<dbReference type="InterPro" id="IPR044846">
    <property type="entry name" value="GH10"/>
</dbReference>
<evidence type="ECO:0000256" key="3">
    <source>
        <dbReference type="ARBA" id="ARBA00022801"/>
    </source>
</evidence>
<reference evidence="9" key="1">
    <citation type="submission" date="2025-08" db="UniProtKB">
        <authorList>
            <consortium name="RefSeq"/>
        </authorList>
    </citation>
    <scope>IDENTIFICATION</scope>
    <source>
        <tissue evidence="9">Whole sample</tissue>
    </source>
</reference>
<evidence type="ECO:0000313" key="8">
    <source>
        <dbReference type="Proteomes" id="UP000694844"/>
    </source>
</evidence>
<feature type="signal peptide" evidence="6">
    <location>
        <begin position="1"/>
        <end position="20"/>
    </location>
</feature>
<dbReference type="Gene3D" id="3.20.20.80">
    <property type="entry name" value="Glycosidases"/>
    <property type="match status" value="1"/>
</dbReference>
<keyword evidence="3" id="KW-0378">Hydrolase</keyword>
<keyword evidence="4" id="KW-0119">Carbohydrate metabolism</keyword>
<feature type="domain" description="GH10" evidence="7">
    <location>
        <begin position="223"/>
        <end position="504"/>
    </location>
</feature>
<dbReference type="Pfam" id="PF00331">
    <property type="entry name" value="Glyco_hydro_10"/>
    <property type="match status" value="1"/>
</dbReference>
<dbReference type="SUPFAM" id="SSF51445">
    <property type="entry name" value="(Trans)glycosidases"/>
    <property type="match status" value="1"/>
</dbReference>
<keyword evidence="8" id="KW-1185">Reference proteome</keyword>
<evidence type="ECO:0000256" key="1">
    <source>
        <dbReference type="ARBA" id="ARBA00007495"/>
    </source>
</evidence>
<dbReference type="KEGG" id="cvn:111137925"/>
<evidence type="ECO:0000256" key="6">
    <source>
        <dbReference type="SAM" id="SignalP"/>
    </source>
</evidence>
<evidence type="ECO:0000256" key="5">
    <source>
        <dbReference type="ARBA" id="ARBA00023326"/>
    </source>
</evidence>
<keyword evidence="5" id="KW-0624">Polysaccharide degradation</keyword>
<dbReference type="Pfam" id="PF02018">
    <property type="entry name" value="CBM_4_9"/>
    <property type="match status" value="1"/>
</dbReference>
<dbReference type="GeneID" id="111137925"/>
<name>A0A8B8EZA3_CRAVI</name>
<dbReference type="InterPro" id="IPR017853">
    <property type="entry name" value="GH"/>
</dbReference>
<dbReference type="RefSeq" id="XP_022345334.1">
    <property type="nucleotide sequence ID" value="XM_022489626.1"/>
</dbReference>
<feature type="chain" id="PRO_5034176955" evidence="6">
    <location>
        <begin position="21"/>
        <end position="574"/>
    </location>
</feature>
<proteinExistence type="inferred from homology"/>
<dbReference type="Gene3D" id="2.60.120.260">
    <property type="entry name" value="Galactose-binding domain-like"/>
    <property type="match status" value="1"/>
</dbReference>
<dbReference type="SUPFAM" id="SSF49785">
    <property type="entry name" value="Galactose-binding domain-like"/>
    <property type="match status" value="1"/>
</dbReference>
<accession>A0A8B8EZA3</accession>
<keyword evidence="2" id="KW-0677">Repeat</keyword>
<dbReference type="InterPro" id="IPR001000">
    <property type="entry name" value="GH10_dom"/>
</dbReference>
<dbReference type="OrthoDB" id="3055998at2759"/>
<dbReference type="GO" id="GO:0000272">
    <property type="term" value="P:polysaccharide catabolic process"/>
    <property type="evidence" value="ECO:0007669"/>
    <property type="project" value="UniProtKB-KW"/>
</dbReference>
<dbReference type="GO" id="GO:0031176">
    <property type="term" value="F:endo-1,4-beta-xylanase activity"/>
    <property type="evidence" value="ECO:0007669"/>
    <property type="project" value="UniProtKB-ARBA"/>
</dbReference>
<dbReference type="InterPro" id="IPR003305">
    <property type="entry name" value="CenC_carb-bd"/>
</dbReference>